<proteinExistence type="predicted"/>
<comment type="caution">
    <text evidence="1">The sequence shown here is derived from an EMBL/GenBank/DDBJ whole genome shotgun (WGS) entry which is preliminary data.</text>
</comment>
<dbReference type="GeneID" id="36319147"/>
<dbReference type="RefSeq" id="XP_024331335.1">
    <property type="nucleotide sequence ID" value="XM_024474235.1"/>
</dbReference>
<dbReference type="VEuPathDB" id="MicrosporidiaDB:AAJ76_1700052293"/>
<dbReference type="AlphaFoldDB" id="A0A0F9WRS1"/>
<reference evidence="1 2" key="1">
    <citation type="journal article" date="2015" name="Environ. Microbiol.">
        <title>Genome analyses suggest the presence of polyploidy and recent human-driven expansions in eight global populations of the honeybee pathogen Nosema ceranae.</title>
        <authorList>
            <person name="Pelin A."/>
            <person name="Selman M."/>
            <person name="Aris-Brosou S."/>
            <person name="Farinelli L."/>
            <person name="Corradi N."/>
        </authorList>
    </citation>
    <scope>NUCLEOTIDE SEQUENCE [LARGE SCALE GENOMIC DNA]</scope>
    <source>
        <strain evidence="1 2">PA08 1199</strain>
    </source>
</reference>
<gene>
    <name evidence="1" type="ORF">AAJ76_1700052293</name>
</gene>
<keyword evidence="2" id="KW-1185">Reference proteome</keyword>
<accession>A0A0F9WRS1</accession>
<evidence type="ECO:0000313" key="2">
    <source>
        <dbReference type="Proteomes" id="UP000034350"/>
    </source>
</evidence>
<dbReference type="Proteomes" id="UP000034350">
    <property type="component" value="Unassembled WGS sequence"/>
</dbReference>
<name>A0A0F9WRS1_9MICR</name>
<protein>
    <submittedName>
        <fullName evidence="1">Uncharacterized protein</fullName>
    </submittedName>
</protein>
<evidence type="ECO:0000313" key="1">
    <source>
        <dbReference type="EMBL" id="KKO75593.1"/>
    </source>
</evidence>
<sequence>MWIKIHNIAEWVHRDNVEVLRRNNHDRNWSSSLGGGWLWYPSCFRLIPHYSYWYKLKQCLRKTI</sequence>
<organism evidence="1 2">
    <name type="scientific">Vairimorpha ceranae</name>
    <dbReference type="NCBI Taxonomy" id="40302"/>
    <lineage>
        <taxon>Eukaryota</taxon>
        <taxon>Fungi</taxon>
        <taxon>Fungi incertae sedis</taxon>
        <taxon>Microsporidia</taxon>
        <taxon>Nosematidae</taxon>
        <taxon>Vairimorpha</taxon>
    </lineage>
</organism>
<dbReference type="EMBL" id="JPQZ01000017">
    <property type="protein sequence ID" value="KKO75593.1"/>
    <property type="molecule type" value="Genomic_DNA"/>
</dbReference>